<dbReference type="GeneTree" id="ENSGT01120000272077"/>
<evidence type="ECO:0000313" key="3">
    <source>
        <dbReference type="Proteomes" id="UP000261580"/>
    </source>
</evidence>
<evidence type="ECO:0000313" key="2">
    <source>
        <dbReference type="Ensembl" id="ENSNBRP00000001302.1"/>
    </source>
</evidence>
<dbReference type="Ensembl" id="ENSNBRT00000001361.1">
    <property type="protein sequence ID" value="ENSNBRP00000001302.1"/>
    <property type="gene ID" value="ENSNBRG00000001086.1"/>
</dbReference>
<reference evidence="2" key="1">
    <citation type="submission" date="2025-08" db="UniProtKB">
        <authorList>
            <consortium name="Ensembl"/>
        </authorList>
    </citation>
    <scope>IDENTIFICATION</scope>
</reference>
<dbReference type="InterPro" id="IPR032549">
    <property type="entry name" value="DUF4939"/>
</dbReference>
<keyword evidence="3" id="KW-1185">Reference proteome</keyword>
<protein>
    <recommendedName>
        <fullName evidence="1">DUF4939 domain-containing protein</fullName>
    </recommendedName>
</protein>
<evidence type="ECO:0000259" key="1">
    <source>
        <dbReference type="Pfam" id="PF16297"/>
    </source>
</evidence>
<proteinExistence type="predicted"/>
<sequence>MDSADQDPVQRALASPEALLVRHEAMFSHLLGAEAPAVEPAAAEVTAPSALEPGTTGLRLPAPEPFSGELSKCAGFLTQCSLVFCQQRCLFEDDGARIAFFVQLLRDRALLWAQAALKANPDITYAVFLSKFKNVFEKGSGAEREPDSDH</sequence>
<feature type="domain" description="DUF4939" evidence="1">
    <location>
        <begin position="59"/>
        <end position="137"/>
    </location>
</feature>
<reference evidence="2" key="2">
    <citation type="submission" date="2025-09" db="UniProtKB">
        <authorList>
            <consortium name="Ensembl"/>
        </authorList>
    </citation>
    <scope>IDENTIFICATION</scope>
</reference>
<dbReference type="Pfam" id="PF16297">
    <property type="entry name" value="DUF4939"/>
    <property type="match status" value="1"/>
</dbReference>
<accession>A0A3Q4GEB8</accession>
<organism evidence="2 3">
    <name type="scientific">Neolamprologus brichardi</name>
    <name type="common">Fairy cichlid</name>
    <name type="synonym">Lamprologus brichardi</name>
    <dbReference type="NCBI Taxonomy" id="32507"/>
    <lineage>
        <taxon>Eukaryota</taxon>
        <taxon>Metazoa</taxon>
        <taxon>Chordata</taxon>
        <taxon>Craniata</taxon>
        <taxon>Vertebrata</taxon>
        <taxon>Euteleostomi</taxon>
        <taxon>Actinopterygii</taxon>
        <taxon>Neopterygii</taxon>
        <taxon>Teleostei</taxon>
        <taxon>Neoteleostei</taxon>
        <taxon>Acanthomorphata</taxon>
        <taxon>Ovalentaria</taxon>
        <taxon>Cichlomorphae</taxon>
        <taxon>Cichliformes</taxon>
        <taxon>Cichlidae</taxon>
        <taxon>African cichlids</taxon>
        <taxon>Pseudocrenilabrinae</taxon>
        <taxon>Lamprologini</taxon>
        <taxon>Neolamprologus</taxon>
    </lineage>
</organism>
<dbReference type="OMA" id="GQHDQLI"/>
<dbReference type="Proteomes" id="UP000261580">
    <property type="component" value="Unassembled WGS sequence"/>
</dbReference>
<name>A0A3Q4GEB8_NEOBR</name>
<dbReference type="AlphaFoldDB" id="A0A3Q4GEB8"/>